<dbReference type="EMBL" id="LNZH02000157">
    <property type="protein sequence ID" value="OCB89401.1"/>
    <property type="molecule type" value="Genomic_DNA"/>
</dbReference>
<evidence type="ECO:0000256" key="5">
    <source>
        <dbReference type="SAM" id="MobiDB-lite"/>
    </source>
</evidence>
<evidence type="ECO:0000256" key="3">
    <source>
        <dbReference type="ARBA" id="ARBA00022989"/>
    </source>
</evidence>
<keyword evidence="9" id="KW-1185">Reference proteome</keyword>
<feature type="transmembrane region" description="Helical" evidence="6">
    <location>
        <begin position="918"/>
        <end position="935"/>
    </location>
</feature>
<keyword evidence="4 6" id="KW-0472">Membrane</keyword>
<feature type="region of interest" description="Disordered" evidence="5">
    <location>
        <begin position="1"/>
        <end position="47"/>
    </location>
</feature>
<evidence type="ECO:0000256" key="4">
    <source>
        <dbReference type="ARBA" id="ARBA00023136"/>
    </source>
</evidence>
<protein>
    <recommendedName>
        <fullName evidence="7">DUF2421 domain-containing protein</fullName>
    </recommendedName>
</protein>
<feature type="transmembrane region" description="Helical" evidence="6">
    <location>
        <begin position="788"/>
        <end position="812"/>
    </location>
</feature>
<feature type="region of interest" description="Disordered" evidence="5">
    <location>
        <begin position="83"/>
        <end position="168"/>
    </location>
</feature>
<feature type="compositionally biased region" description="Basic and acidic residues" evidence="5">
    <location>
        <begin position="480"/>
        <end position="492"/>
    </location>
</feature>
<comment type="caution">
    <text evidence="8">The sequence shown here is derived from an EMBL/GenBank/DDBJ whole genome shotgun (WGS) entry which is preliminary data.</text>
</comment>
<evidence type="ECO:0000259" key="7">
    <source>
        <dbReference type="Pfam" id="PF10334"/>
    </source>
</evidence>
<feature type="transmembrane region" description="Helical" evidence="6">
    <location>
        <begin position="858"/>
        <end position="876"/>
    </location>
</feature>
<comment type="subcellular location">
    <subcellularLocation>
        <location evidence="1">Membrane</location>
        <topology evidence="1">Multi-pass membrane protein</topology>
    </subcellularLocation>
</comment>
<dbReference type="OrthoDB" id="68611at2759"/>
<dbReference type="Proteomes" id="UP000757232">
    <property type="component" value="Unassembled WGS sequence"/>
</dbReference>
<feature type="transmembrane region" description="Helical" evidence="6">
    <location>
        <begin position="249"/>
        <end position="271"/>
    </location>
</feature>
<feature type="compositionally biased region" description="Basic and acidic residues" evidence="5">
    <location>
        <begin position="137"/>
        <end position="148"/>
    </location>
</feature>
<dbReference type="InterPro" id="IPR018820">
    <property type="entry name" value="BRE4-related_DUF2421"/>
</dbReference>
<accession>A0A9Q5NA65</accession>
<proteinExistence type="predicted"/>
<evidence type="ECO:0000256" key="6">
    <source>
        <dbReference type="SAM" id="Phobius"/>
    </source>
</evidence>
<feature type="region of interest" description="Disordered" evidence="5">
    <location>
        <begin position="471"/>
        <end position="492"/>
    </location>
</feature>
<sequence>MASWSPSGDRPGRSDSSLTVNDDNSEPSSSQLPHRPHSPQGPQLGRRALTELDLAAYNPCRNRVARGGEREWTVFGQLMQDSGQLRTPDISHSVKKRHSQRSIRASVPSTTMPSRPESILQEGTSVVQSPVQETFPELERTSAVHTDYDSVSGPGSDSESSTSVLPPPSVPRRWRIPEIPILYRNILKCAVAYFLGSLWTYVTPLSLMIGSITSGGDRVPFPSGHMVATVTVYFNPAKSVGAMLEADLFCLYGLAWASLISLGSMAMFWWIDVKPGWEWLADVTVITWIGLGMTAVAFMKLWMAKPTFNTACSMTSIILFVVVVKEGGPETLLQVAKVVFVGSTISNLVCYCLWPQTAYSGLQKNITRTLDSFATLLDLLTRTFLISDSEATVSQSHLQRAVNDHQASFTGLKKNLTEARGEWLLGGAEAAQTYEDAVGCMNRLAQHLNGLRSGTRLQTELAQAAREGRIVLDRNASSSPRKDLPAETTQKDGRVDDSVTLQIAAHIFEELIDDMGPPLKALSNSCTNTLRQLRNSFAERQDSRTSDIQRFVELTDGIQRALFTFESTSNQAVMRVYRRSNLLASETFSSAAESIAAMNSRNKDLFREDENQLLMRSGADETVFLVYFFIFTLQEFAKELTALTEIMCRIYAIEHTVNERWWRKLIQFFAFSSCKERTLRLPTSASMKQRRPTLSKRFSTFILPNARQGHPIFPKVRPHAPNTLLTPGREQLSFVQRVGQSIWRLNETLKQNTVKFAFKAGMATALLASPAFFDRTRPIFTDYRGEWALISFFVVISPTIGAVNVSVLCPVIRADGIPLFRRRTSLASIGFSELCEIFPQLGAVVAVAAFTLFPENPVALSIFGFFYSIPCFYYIVAKPQYATSGRFVLLTYNLTCLYCYNVRQDDVPVTAIAFRRTVAVATGVIYAGVVSRLWWPSEARRELSSALSSFCLNIGWLYTHLVAANSGILVRASPSQRDLHREAQEAVNGVERDLIRYTGTSGTTETARLLPSSVSEKLNGSIQTFMAMELHLQIKLIELQELLKQTAHEPRLKGPFPIAMYRSILTSLQTILDRLHSMRCVTTREEWHTSVRQDFVLPVNRERREMVGNVILYLSVLSAAFKLKTPLPPYLPPAEKSRQRLVEAIRELDIVKNRDVRGSQQLLFFAYALTMKGVIQELDFLGRTLQDAFGVIGQSREEFEAMFRPNGQIDKLV</sequence>
<evidence type="ECO:0000313" key="8">
    <source>
        <dbReference type="EMBL" id="OCB89401.1"/>
    </source>
</evidence>
<evidence type="ECO:0000313" key="9">
    <source>
        <dbReference type="Proteomes" id="UP000757232"/>
    </source>
</evidence>
<reference evidence="8" key="1">
    <citation type="submission" date="2016-06" db="EMBL/GenBank/DDBJ databases">
        <title>Draft Genome sequence of the fungus Inonotus baumii.</title>
        <authorList>
            <person name="Zhu H."/>
            <person name="Lin W."/>
        </authorList>
    </citation>
    <scope>NUCLEOTIDE SEQUENCE</scope>
    <source>
        <strain evidence="8">821</strain>
    </source>
</reference>
<dbReference type="PANTHER" id="PTHR47804:SF1">
    <property type="entry name" value="DUF2421 DOMAIN-CONTAINING PROTEIN"/>
    <property type="match status" value="1"/>
</dbReference>
<dbReference type="GO" id="GO:0016020">
    <property type="term" value="C:membrane"/>
    <property type="evidence" value="ECO:0007669"/>
    <property type="project" value="UniProtKB-SubCell"/>
</dbReference>
<feature type="compositionally biased region" description="Polar residues" evidence="5">
    <location>
        <begin position="121"/>
        <end position="132"/>
    </location>
</feature>
<evidence type="ECO:0000256" key="2">
    <source>
        <dbReference type="ARBA" id="ARBA00022692"/>
    </source>
</evidence>
<feature type="transmembrane region" description="Helical" evidence="6">
    <location>
        <begin position="833"/>
        <end position="852"/>
    </location>
</feature>
<feature type="transmembrane region" description="Helical" evidence="6">
    <location>
        <begin position="277"/>
        <end position="299"/>
    </location>
</feature>
<organism evidence="8 9">
    <name type="scientific">Sanghuangporus baumii</name>
    <name type="common">Phellinus baumii</name>
    <dbReference type="NCBI Taxonomy" id="108892"/>
    <lineage>
        <taxon>Eukaryota</taxon>
        <taxon>Fungi</taxon>
        <taxon>Dikarya</taxon>
        <taxon>Basidiomycota</taxon>
        <taxon>Agaricomycotina</taxon>
        <taxon>Agaricomycetes</taxon>
        <taxon>Hymenochaetales</taxon>
        <taxon>Hymenochaetaceae</taxon>
        <taxon>Sanghuangporus</taxon>
    </lineage>
</organism>
<dbReference type="InterPro" id="IPR052430">
    <property type="entry name" value="IVT-Associated"/>
</dbReference>
<feature type="domain" description="DUF2421" evidence="7">
    <location>
        <begin position="1024"/>
        <end position="1132"/>
    </location>
</feature>
<feature type="compositionally biased region" description="Low complexity" evidence="5">
    <location>
        <begin position="149"/>
        <end position="164"/>
    </location>
</feature>
<name>A0A9Q5NA65_SANBA</name>
<dbReference type="AlphaFoldDB" id="A0A9Q5NA65"/>
<dbReference type="Pfam" id="PF10334">
    <property type="entry name" value="BRE4"/>
    <property type="match status" value="1"/>
</dbReference>
<evidence type="ECO:0000256" key="1">
    <source>
        <dbReference type="ARBA" id="ARBA00004141"/>
    </source>
</evidence>
<dbReference type="PANTHER" id="PTHR47804">
    <property type="entry name" value="60S RIBOSOMAL PROTEIN L19"/>
    <property type="match status" value="1"/>
</dbReference>
<feature type="compositionally biased region" description="Polar residues" evidence="5">
    <location>
        <begin position="14"/>
        <end position="32"/>
    </location>
</feature>
<keyword evidence="2 6" id="KW-0812">Transmembrane</keyword>
<gene>
    <name evidence="8" type="ORF">A7U60_g3492</name>
</gene>
<keyword evidence="3 6" id="KW-1133">Transmembrane helix</keyword>